<dbReference type="AlphaFoldDB" id="A0A0G4HJL5"/>
<name>A0A0G4HJL5_9ALVE</name>
<feature type="chain" id="PRO_5005191893" evidence="1">
    <location>
        <begin position="21"/>
        <end position="81"/>
    </location>
</feature>
<feature type="signal peptide" evidence="1">
    <location>
        <begin position="1"/>
        <end position="20"/>
    </location>
</feature>
<dbReference type="VEuPathDB" id="CryptoDB:Cvel_28217"/>
<protein>
    <submittedName>
        <fullName evidence="2">Uncharacterized protein</fullName>
    </submittedName>
</protein>
<keyword evidence="1" id="KW-0732">Signal</keyword>
<evidence type="ECO:0000256" key="1">
    <source>
        <dbReference type="SAM" id="SignalP"/>
    </source>
</evidence>
<proteinExistence type="predicted"/>
<dbReference type="EMBL" id="CDMZ01002890">
    <property type="protein sequence ID" value="CEM44291.1"/>
    <property type="molecule type" value="Genomic_DNA"/>
</dbReference>
<sequence>MFSWLLGLLCVASVLQSAAAKSCIYTDAHCLRGEGCADCYSDGDKSFKYSLEAGRLVSILYTTDDCTGFEQRADLGRCTLE</sequence>
<organism evidence="2">
    <name type="scientific">Chromera velia CCMP2878</name>
    <dbReference type="NCBI Taxonomy" id="1169474"/>
    <lineage>
        <taxon>Eukaryota</taxon>
        <taxon>Sar</taxon>
        <taxon>Alveolata</taxon>
        <taxon>Colpodellida</taxon>
        <taxon>Chromeraceae</taxon>
        <taxon>Chromera</taxon>
    </lineage>
</organism>
<evidence type="ECO:0000313" key="2">
    <source>
        <dbReference type="EMBL" id="CEM44291.1"/>
    </source>
</evidence>
<accession>A0A0G4HJL5</accession>
<gene>
    <name evidence="2" type="ORF">Cvel_28217</name>
</gene>
<reference evidence="2" key="1">
    <citation type="submission" date="2014-11" db="EMBL/GenBank/DDBJ databases">
        <authorList>
            <person name="Otto D Thomas"/>
            <person name="Naeem Raeece"/>
        </authorList>
    </citation>
    <scope>NUCLEOTIDE SEQUENCE</scope>
</reference>